<dbReference type="AlphaFoldDB" id="A0A433QW94"/>
<gene>
    <name evidence="1" type="ORF">BC938DRAFT_482420</name>
</gene>
<name>A0A433QW94_9FUNG</name>
<organism evidence="1 2">
    <name type="scientific">Jimgerdemannia flammicorona</name>
    <dbReference type="NCBI Taxonomy" id="994334"/>
    <lineage>
        <taxon>Eukaryota</taxon>
        <taxon>Fungi</taxon>
        <taxon>Fungi incertae sedis</taxon>
        <taxon>Mucoromycota</taxon>
        <taxon>Mucoromycotina</taxon>
        <taxon>Endogonomycetes</taxon>
        <taxon>Endogonales</taxon>
        <taxon>Endogonaceae</taxon>
        <taxon>Jimgerdemannia</taxon>
    </lineage>
</organism>
<sequence length="358" mass="39496">MIIPSDSVGFMDGGLRGVRYGPYPLITSISVVMDTIRSNTGRHSSIAFSAGPPEYRMIRLTSDIVTRNLTLRQLGLKGGTIYNIVISVYGGGGPMLAEFDFSDLANKNGPQIHQWSNSAPPWRIALPGLNLEGTCTNSSCDAYNHNVIVNWHQRNFNYAEDGTLCRCPICKGYITPEVCAFNNTWWNFYGTKRDSSGEPLRVVKGNKWERAGNSYNIFDKAVSGVAKWTQLMILVSPSDPYGACLVCYGARDGGIRLIRPRTFGLSIHVRSEFVHELPCHLNVADSCHAPGASSRLHDFDVLPAEVVSGELFRPSKCPYHLTIPIFCDGARTFTVSVLKFRLSAFQNALLCIHSTDGH</sequence>
<dbReference type="EMBL" id="RBNJ01000731">
    <property type="protein sequence ID" value="RUS34091.1"/>
    <property type="molecule type" value="Genomic_DNA"/>
</dbReference>
<reference evidence="1 2" key="1">
    <citation type="journal article" date="2018" name="New Phytol.">
        <title>Phylogenomics of Endogonaceae and evolution of mycorrhizas within Mucoromycota.</title>
        <authorList>
            <person name="Chang Y."/>
            <person name="Desiro A."/>
            <person name="Na H."/>
            <person name="Sandor L."/>
            <person name="Lipzen A."/>
            <person name="Clum A."/>
            <person name="Barry K."/>
            <person name="Grigoriev I.V."/>
            <person name="Martin F.M."/>
            <person name="Stajich J.E."/>
            <person name="Smith M.E."/>
            <person name="Bonito G."/>
            <person name="Spatafora J.W."/>
        </authorList>
    </citation>
    <scope>NUCLEOTIDE SEQUENCE [LARGE SCALE GENOMIC DNA]</scope>
    <source>
        <strain evidence="1 2">AD002</strain>
    </source>
</reference>
<protein>
    <submittedName>
        <fullName evidence="1">Uncharacterized protein</fullName>
    </submittedName>
</protein>
<proteinExistence type="predicted"/>
<accession>A0A433QW94</accession>
<comment type="caution">
    <text evidence="1">The sequence shown here is derived from an EMBL/GenBank/DDBJ whole genome shotgun (WGS) entry which is preliminary data.</text>
</comment>
<evidence type="ECO:0000313" key="2">
    <source>
        <dbReference type="Proteomes" id="UP000274822"/>
    </source>
</evidence>
<evidence type="ECO:0000313" key="1">
    <source>
        <dbReference type="EMBL" id="RUS34091.1"/>
    </source>
</evidence>
<keyword evidence="2" id="KW-1185">Reference proteome</keyword>
<dbReference type="Proteomes" id="UP000274822">
    <property type="component" value="Unassembled WGS sequence"/>
</dbReference>